<evidence type="ECO:0000256" key="3">
    <source>
        <dbReference type="ARBA" id="ARBA00022801"/>
    </source>
</evidence>
<evidence type="ECO:0000256" key="5">
    <source>
        <dbReference type="PROSITE-ProRule" id="PRU01240"/>
    </source>
</evidence>
<reference evidence="7" key="1">
    <citation type="journal article" date="2020" name="Stud. Mycol.">
        <title>101 Dothideomycetes genomes: a test case for predicting lifestyles and emergence of pathogens.</title>
        <authorList>
            <person name="Haridas S."/>
            <person name="Albert R."/>
            <person name="Binder M."/>
            <person name="Bloem J."/>
            <person name="Labutti K."/>
            <person name="Salamov A."/>
            <person name="Andreopoulos B."/>
            <person name="Baker S."/>
            <person name="Barry K."/>
            <person name="Bills G."/>
            <person name="Bluhm B."/>
            <person name="Cannon C."/>
            <person name="Castanera R."/>
            <person name="Culley D."/>
            <person name="Daum C."/>
            <person name="Ezra D."/>
            <person name="Gonzalez J."/>
            <person name="Henrissat B."/>
            <person name="Kuo A."/>
            <person name="Liang C."/>
            <person name="Lipzen A."/>
            <person name="Lutzoni F."/>
            <person name="Magnuson J."/>
            <person name="Mondo S."/>
            <person name="Nolan M."/>
            <person name="Ohm R."/>
            <person name="Pangilinan J."/>
            <person name="Park H.-J."/>
            <person name="Ramirez L."/>
            <person name="Alfaro M."/>
            <person name="Sun H."/>
            <person name="Tritt A."/>
            <person name="Yoshinaga Y."/>
            <person name="Zwiers L.-H."/>
            <person name="Turgeon B."/>
            <person name="Goodwin S."/>
            <person name="Spatafora J."/>
            <person name="Crous P."/>
            <person name="Grigoriev I."/>
        </authorList>
    </citation>
    <scope>NUCLEOTIDE SEQUENCE</scope>
    <source>
        <strain evidence="7">CBS 122368</strain>
    </source>
</reference>
<dbReference type="Pfam" id="PF00082">
    <property type="entry name" value="Peptidase_S8"/>
    <property type="match status" value="1"/>
</dbReference>
<gene>
    <name evidence="7" type="ORF">BU26DRAFT_411266</name>
</gene>
<organism evidence="7 8">
    <name type="scientific">Trematosphaeria pertusa</name>
    <dbReference type="NCBI Taxonomy" id="390896"/>
    <lineage>
        <taxon>Eukaryota</taxon>
        <taxon>Fungi</taxon>
        <taxon>Dikarya</taxon>
        <taxon>Ascomycota</taxon>
        <taxon>Pezizomycotina</taxon>
        <taxon>Dothideomycetes</taxon>
        <taxon>Pleosporomycetidae</taxon>
        <taxon>Pleosporales</taxon>
        <taxon>Massarineae</taxon>
        <taxon>Trematosphaeriaceae</taxon>
        <taxon>Trematosphaeria</taxon>
    </lineage>
</organism>
<dbReference type="PANTHER" id="PTHR43806">
    <property type="entry name" value="PEPTIDASE S8"/>
    <property type="match status" value="1"/>
</dbReference>
<dbReference type="CDD" id="cd00306">
    <property type="entry name" value="Peptidases_S8_S53"/>
    <property type="match status" value="1"/>
</dbReference>
<dbReference type="EMBL" id="ML987220">
    <property type="protein sequence ID" value="KAF2240327.1"/>
    <property type="molecule type" value="Genomic_DNA"/>
</dbReference>
<evidence type="ECO:0000313" key="7">
    <source>
        <dbReference type="EMBL" id="KAF2240327.1"/>
    </source>
</evidence>
<dbReference type="PRINTS" id="PR00723">
    <property type="entry name" value="SUBTILISIN"/>
</dbReference>
<evidence type="ECO:0000256" key="1">
    <source>
        <dbReference type="ARBA" id="ARBA00011073"/>
    </source>
</evidence>
<dbReference type="RefSeq" id="XP_033675331.1">
    <property type="nucleotide sequence ID" value="XM_033822944.1"/>
</dbReference>
<evidence type="ECO:0000256" key="4">
    <source>
        <dbReference type="ARBA" id="ARBA00022825"/>
    </source>
</evidence>
<dbReference type="OrthoDB" id="206201at2759"/>
<feature type="non-terminal residue" evidence="7">
    <location>
        <position position="224"/>
    </location>
</feature>
<protein>
    <submittedName>
        <fullName evidence="7">Subtilisin-like protein</fullName>
    </submittedName>
</protein>
<evidence type="ECO:0000256" key="2">
    <source>
        <dbReference type="ARBA" id="ARBA00022670"/>
    </source>
</evidence>
<feature type="non-terminal residue" evidence="7">
    <location>
        <position position="1"/>
    </location>
</feature>
<dbReference type="PROSITE" id="PS51892">
    <property type="entry name" value="SUBTILASE"/>
    <property type="match status" value="1"/>
</dbReference>
<keyword evidence="2 5" id="KW-0645">Protease</keyword>
<accession>A0A6A6HQN6</accession>
<dbReference type="InterPro" id="IPR015500">
    <property type="entry name" value="Peptidase_S8_subtilisin-rel"/>
</dbReference>
<dbReference type="Proteomes" id="UP000800094">
    <property type="component" value="Unassembled WGS sequence"/>
</dbReference>
<dbReference type="SUPFAM" id="SSF52743">
    <property type="entry name" value="Subtilisin-like"/>
    <property type="match status" value="1"/>
</dbReference>
<evidence type="ECO:0000259" key="6">
    <source>
        <dbReference type="Pfam" id="PF00082"/>
    </source>
</evidence>
<comment type="similarity">
    <text evidence="1 5">Belongs to the peptidase S8 family.</text>
</comment>
<sequence>VKVAILDTGIAKAGAPPESPLSLKGRHIKFGKIVDKSLPAHEDLDGHGTHAAGLIFTVCPYADVYVYRVLRGGDEETISQKFVTEALADAIKKKVDIVSMSFGWEEDSDEDLRTIIERAKMSNILLFAAASNDGKRTRGGMAFPARADEVIAIDAADGHGNPSKFNPPPGDKQRFTALGEAVNSAYPVDLAEDWEEPGWKRMSGTSCATPIAAGIAGLILEFAR</sequence>
<dbReference type="InterPro" id="IPR023828">
    <property type="entry name" value="Peptidase_S8_Ser-AS"/>
</dbReference>
<evidence type="ECO:0000313" key="8">
    <source>
        <dbReference type="Proteomes" id="UP000800094"/>
    </source>
</evidence>
<dbReference type="GO" id="GO:0004252">
    <property type="term" value="F:serine-type endopeptidase activity"/>
    <property type="evidence" value="ECO:0007669"/>
    <property type="project" value="UniProtKB-UniRule"/>
</dbReference>
<dbReference type="InterPro" id="IPR036852">
    <property type="entry name" value="Peptidase_S8/S53_dom_sf"/>
</dbReference>
<dbReference type="GeneID" id="54576274"/>
<name>A0A6A6HQN6_9PLEO</name>
<dbReference type="InterPro" id="IPR000209">
    <property type="entry name" value="Peptidase_S8/S53_dom"/>
</dbReference>
<feature type="active site" description="Charge relay system" evidence="5">
    <location>
        <position position="206"/>
    </location>
</feature>
<dbReference type="GO" id="GO:0006508">
    <property type="term" value="P:proteolysis"/>
    <property type="evidence" value="ECO:0007669"/>
    <property type="project" value="UniProtKB-KW"/>
</dbReference>
<keyword evidence="3 5" id="KW-0378">Hydrolase</keyword>
<feature type="active site" description="Charge relay system" evidence="5">
    <location>
        <position position="7"/>
    </location>
</feature>
<keyword evidence="4 5" id="KW-0720">Serine protease</keyword>
<keyword evidence="8" id="KW-1185">Reference proteome</keyword>
<dbReference type="PROSITE" id="PS00138">
    <property type="entry name" value="SUBTILASE_SER"/>
    <property type="match status" value="1"/>
</dbReference>
<dbReference type="InterPro" id="IPR050131">
    <property type="entry name" value="Peptidase_S8_subtilisin-like"/>
</dbReference>
<proteinExistence type="inferred from homology"/>
<feature type="active site" description="Charge relay system" evidence="5">
    <location>
        <position position="47"/>
    </location>
</feature>
<feature type="domain" description="Peptidase S8/S53" evidence="6">
    <location>
        <begin position="1"/>
        <end position="221"/>
    </location>
</feature>
<dbReference type="PANTHER" id="PTHR43806:SF11">
    <property type="entry name" value="CEREVISIN-RELATED"/>
    <property type="match status" value="1"/>
</dbReference>
<dbReference type="Gene3D" id="3.40.50.200">
    <property type="entry name" value="Peptidase S8/S53 domain"/>
    <property type="match status" value="1"/>
</dbReference>
<dbReference type="AlphaFoldDB" id="A0A6A6HQN6"/>